<sequence>MVDDNSTNERVEASEGGQLQNNLVLRLERKISQLEEEVAHMRDLAKLSISLGTQFGENIDNPPNQTTMPNNPPINISRPEPTRPNTFPPPHAQNTQVPFHHYYQQTKPTFPKTTPNANIPFTLGNNNLNPIYVETAPLTHDLHESESHQKDILIKNLTERLDNLTNRVQHVEGNKKLGGLSYEDLCMHPDVELPEGYKLPKFEMFNGIGDPKAHLRMYCDKLVEVGRDERILMKLFTRSLTGEALSWFGFNIENAPDWFYIQNLKKKPSESFREYAIRWRSEAARARPPMEESQMKDYFIRSQEPQYYDRMMLVAE</sequence>
<evidence type="ECO:0000256" key="1">
    <source>
        <dbReference type="SAM" id="Coils"/>
    </source>
</evidence>
<organism evidence="3 4">
    <name type="scientific">Solanum pennellii</name>
    <name type="common">Tomato</name>
    <name type="synonym">Lycopersicon pennellii</name>
    <dbReference type="NCBI Taxonomy" id="28526"/>
    <lineage>
        <taxon>Eukaryota</taxon>
        <taxon>Viridiplantae</taxon>
        <taxon>Streptophyta</taxon>
        <taxon>Embryophyta</taxon>
        <taxon>Tracheophyta</taxon>
        <taxon>Spermatophyta</taxon>
        <taxon>Magnoliopsida</taxon>
        <taxon>eudicotyledons</taxon>
        <taxon>Gunneridae</taxon>
        <taxon>Pentapetalae</taxon>
        <taxon>asterids</taxon>
        <taxon>lamiids</taxon>
        <taxon>Solanales</taxon>
        <taxon>Solanaceae</taxon>
        <taxon>Solanoideae</taxon>
        <taxon>Solaneae</taxon>
        <taxon>Solanum</taxon>
        <taxon>Solanum subgen. Lycopersicon</taxon>
    </lineage>
</organism>
<protein>
    <submittedName>
        <fullName evidence="4">Uncharacterized protein LOC107016842</fullName>
    </submittedName>
</protein>
<feature type="region of interest" description="Disordered" evidence="2">
    <location>
        <begin position="56"/>
        <end position="95"/>
    </location>
</feature>
<gene>
    <name evidence="4" type="primary">LOC107016842</name>
</gene>
<dbReference type="PANTHER" id="PTHR33223:SF8">
    <property type="entry name" value="OS04G0172440 PROTEIN"/>
    <property type="match status" value="1"/>
</dbReference>
<evidence type="ECO:0000313" key="4">
    <source>
        <dbReference type="RefSeq" id="XP_015072670.1"/>
    </source>
</evidence>
<accession>A0ABM1GL42</accession>
<dbReference type="RefSeq" id="XP_015072670.1">
    <property type="nucleotide sequence ID" value="XM_015217184.1"/>
</dbReference>
<evidence type="ECO:0000256" key="2">
    <source>
        <dbReference type="SAM" id="MobiDB-lite"/>
    </source>
</evidence>
<reference evidence="3" key="1">
    <citation type="journal article" date="2014" name="Nat. Genet.">
        <title>The genome of the stress-tolerant wild tomato species Solanum pennellii.</title>
        <authorList>
            <person name="Bolger A."/>
            <person name="Scossa F."/>
            <person name="Bolger M.E."/>
            <person name="Lanz C."/>
            <person name="Maumus F."/>
            <person name="Tohge T."/>
            <person name="Quesneville H."/>
            <person name="Alseekh S."/>
            <person name="Sorensen I."/>
            <person name="Lichtenstein G."/>
            <person name="Fich E.A."/>
            <person name="Conte M."/>
            <person name="Keller H."/>
            <person name="Schneeberger K."/>
            <person name="Schwacke R."/>
            <person name="Ofner I."/>
            <person name="Vrebalov J."/>
            <person name="Xu Y."/>
            <person name="Osorio S."/>
            <person name="Aflitos S.A."/>
            <person name="Schijlen E."/>
            <person name="Jimenez-Gomez J.M."/>
            <person name="Ryngajllo M."/>
            <person name="Kimura S."/>
            <person name="Kumar R."/>
            <person name="Koenig D."/>
            <person name="Headland L.R."/>
            <person name="Maloof J.N."/>
            <person name="Sinha N."/>
            <person name="van Ham R.C."/>
            <person name="Lankhorst R.K."/>
            <person name="Mao L."/>
            <person name="Vogel A."/>
            <person name="Arsova B."/>
            <person name="Panstruga R."/>
            <person name="Fei Z."/>
            <person name="Rose J.K."/>
            <person name="Zamir D."/>
            <person name="Carrari F."/>
            <person name="Giovannoni J.J."/>
            <person name="Weigel D."/>
            <person name="Usadel B."/>
            <person name="Fernie A.R."/>
        </authorList>
    </citation>
    <scope>NUCLEOTIDE SEQUENCE [LARGE SCALE GENOMIC DNA]</scope>
    <source>
        <strain evidence="3">cv. LA0716</strain>
    </source>
</reference>
<evidence type="ECO:0000313" key="3">
    <source>
        <dbReference type="Proteomes" id="UP000694930"/>
    </source>
</evidence>
<keyword evidence="3" id="KW-1185">Reference proteome</keyword>
<dbReference type="GeneID" id="107016842"/>
<dbReference type="PANTHER" id="PTHR33223">
    <property type="entry name" value="CCHC-TYPE DOMAIN-CONTAINING PROTEIN"/>
    <property type="match status" value="1"/>
</dbReference>
<keyword evidence="1" id="KW-0175">Coiled coil</keyword>
<feature type="coiled-coil region" evidence="1">
    <location>
        <begin position="17"/>
        <end position="44"/>
    </location>
</feature>
<feature type="compositionally biased region" description="Low complexity" evidence="2">
    <location>
        <begin position="61"/>
        <end position="85"/>
    </location>
</feature>
<reference evidence="4" key="2">
    <citation type="submission" date="2025-08" db="UniProtKB">
        <authorList>
            <consortium name="RefSeq"/>
        </authorList>
    </citation>
    <scope>IDENTIFICATION</scope>
</reference>
<name>A0ABM1GL42_SOLPN</name>
<proteinExistence type="predicted"/>
<dbReference type="Proteomes" id="UP000694930">
    <property type="component" value="Chromosome 4"/>
</dbReference>